<dbReference type="PANTHER" id="PTHR30590:SF2">
    <property type="entry name" value="INNER MEMBRANE PROTEIN"/>
    <property type="match status" value="1"/>
</dbReference>
<feature type="transmembrane region" description="Helical" evidence="1">
    <location>
        <begin position="42"/>
        <end position="64"/>
    </location>
</feature>
<dbReference type="EMBL" id="BMHY01000001">
    <property type="protein sequence ID" value="GGG53235.1"/>
    <property type="molecule type" value="Genomic_DNA"/>
</dbReference>
<evidence type="ECO:0000256" key="1">
    <source>
        <dbReference type="SAM" id="Phobius"/>
    </source>
</evidence>
<proteinExistence type="predicted"/>
<protein>
    <recommendedName>
        <fullName evidence="2">DUF418 domain-containing protein</fullName>
    </recommendedName>
</protein>
<dbReference type="InterPro" id="IPR052529">
    <property type="entry name" value="Bact_Transport_Assoc"/>
</dbReference>
<feature type="transmembrane region" description="Helical" evidence="1">
    <location>
        <begin position="6"/>
        <end position="22"/>
    </location>
</feature>
<organism evidence="3 4">
    <name type="scientific">Paenibacillus radicis</name>
    <name type="common">ex Gao et al. 2016</name>
    <dbReference type="NCBI Taxonomy" id="1737354"/>
    <lineage>
        <taxon>Bacteria</taxon>
        <taxon>Bacillati</taxon>
        <taxon>Bacillota</taxon>
        <taxon>Bacilli</taxon>
        <taxon>Bacillales</taxon>
        <taxon>Paenibacillaceae</taxon>
        <taxon>Paenibacillus</taxon>
    </lineage>
</organism>
<feature type="transmembrane region" description="Helical" evidence="1">
    <location>
        <begin position="70"/>
        <end position="91"/>
    </location>
</feature>
<keyword evidence="1" id="KW-0812">Transmembrane</keyword>
<dbReference type="Pfam" id="PF04235">
    <property type="entry name" value="DUF418"/>
    <property type="match status" value="1"/>
</dbReference>
<keyword evidence="1" id="KW-0472">Membrane</keyword>
<evidence type="ECO:0000313" key="3">
    <source>
        <dbReference type="EMBL" id="GGG53235.1"/>
    </source>
</evidence>
<comment type="caution">
    <text evidence="3">The sequence shown here is derived from an EMBL/GenBank/DDBJ whole genome shotgun (WGS) entry which is preliminary data.</text>
</comment>
<dbReference type="PANTHER" id="PTHR30590">
    <property type="entry name" value="INNER MEMBRANE PROTEIN"/>
    <property type="match status" value="1"/>
</dbReference>
<dbReference type="Proteomes" id="UP000600247">
    <property type="component" value="Unassembled WGS sequence"/>
</dbReference>
<feature type="domain" description="DUF418" evidence="2">
    <location>
        <begin position="4"/>
        <end position="109"/>
    </location>
</feature>
<accession>A0A917LRH7</accession>
<evidence type="ECO:0000313" key="4">
    <source>
        <dbReference type="Proteomes" id="UP000600247"/>
    </source>
</evidence>
<evidence type="ECO:0000259" key="2">
    <source>
        <dbReference type="Pfam" id="PF04235"/>
    </source>
</evidence>
<dbReference type="AlphaFoldDB" id="A0A917LRH7"/>
<gene>
    <name evidence="3" type="ORF">GCM10010918_02370</name>
</gene>
<sequence>MLKFITWPFGAICIMSLIAILFQKARWRKYLHPFSYVGRMAFTNYIMQTVLCTFIFYSYGLGMFGKVSDVAGLGITIVIFALQMLFSKLWLSRFKTGPLEWAWRKFTYWGR</sequence>
<dbReference type="InterPro" id="IPR007349">
    <property type="entry name" value="DUF418"/>
</dbReference>
<keyword evidence="4" id="KW-1185">Reference proteome</keyword>
<name>A0A917LRH7_9BACL</name>
<keyword evidence="1" id="KW-1133">Transmembrane helix</keyword>
<reference evidence="3 4" key="1">
    <citation type="journal article" date="2014" name="Int. J. Syst. Evol. Microbiol.">
        <title>Complete genome sequence of Corynebacterium casei LMG S-19264T (=DSM 44701T), isolated from a smear-ripened cheese.</title>
        <authorList>
            <consortium name="US DOE Joint Genome Institute (JGI-PGF)"/>
            <person name="Walter F."/>
            <person name="Albersmeier A."/>
            <person name="Kalinowski J."/>
            <person name="Ruckert C."/>
        </authorList>
    </citation>
    <scope>NUCLEOTIDE SEQUENCE [LARGE SCALE GENOMIC DNA]</scope>
    <source>
        <strain evidence="3 4">CGMCC 1.15286</strain>
    </source>
</reference>